<evidence type="ECO:0000313" key="3">
    <source>
        <dbReference type="EMBL" id="WQH08905.1"/>
    </source>
</evidence>
<reference evidence="3 4" key="1">
    <citation type="submission" date="2023-11" db="EMBL/GenBank/DDBJ databases">
        <title>MicrobeMod: A computational toolkit for identifying prokaryotic methylation and restriction-modification with nanopore sequencing.</title>
        <authorList>
            <person name="Crits-Christoph A."/>
            <person name="Kang S.C."/>
            <person name="Lee H."/>
            <person name="Ostrov N."/>
        </authorList>
    </citation>
    <scope>NUCLEOTIDE SEQUENCE [LARGE SCALE GENOMIC DNA]</scope>
    <source>
        <strain evidence="3 4">ATCC 43984</strain>
    </source>
</reference>
<dbReference type="SUPFAM" id="SSF53383">
    <property type="entry name" value="PLP-dependent transferases"/>
    <property type="match status" value="1"/>
</dbReference>
<keyword evidence="1" id="KW-0663">Pyridoxal phosphate</keyword>
<feature type="domain" description="Aminotransferase class V" evidence="2">
    <location>
        <begin position="126"/>
        <end position="250"/>
    </location>
</feature>
<dbReference type="InterPro" id="IPR015421">
    <property type="entry name" value="PyrdxlP-dep_Trfase_major"/>
</dbReference>
<sequence>MAMPGAAHARQDHSAATCDQAISLPPRLLNQVRSHFYYVDHCPVDGRRIHLNAAGEPLALKAAVQVGAELASLPAPLEADAPGYSAQAAVATHGWEDLETLLGATHGGLWRAPSVDECWARVLALALEAIPPKNHVVTTALASSDETTAIALHARQRGLSTATVPVNPLTGRLETLDYARCVMPETCVATLVHTCPVTGIRQDVAAIARTIREVAPSCFILVLGAHHAAHGPLDVAQWEVDAYVVGSEALFCRPRQGFAWLSRRLCLAMRDAPPSGLMPPHRDEEPAVLASITEWVAYLDWLGGYFSTAIPRRPRLVAASEAIRAHERALLQRLLHGVDDGMPTTGATITTTTTTPPLSRCGLQGHPRVRVIGAPHARWRDGTLAFDVRGIEAWEVVQWLAATGISAQLLHSPEAERLLAPFGYEAATRLSVSHYNSEEEIVACLQALEPLLERPSKGKG</sequence>
<dbReference type="RefSeq" id="WP_246921010.1">
    <property type="nucleotide sequence ID" value="NZ_CP140151.1"/>
</dbReference>
<evidence type="ECO:0000313" key="4">
    <source>
        <dbReference type="Proteomes" id="UP001321908"/>
    </source>
</evidence>
<dbReference type="InterPro" id="IPR000192">
    <property type="entry name" value="Aminotrans_V_dom"/>
</dbReference>
<dbReference type="GO" id="GO:0008483">
    <property type="term" value="F:transaminase activity"/>
    <property type="evidence" value="ECO:0007669"/>
    <property type="project" value="UniProtKB-KW"/>
</dbReference>
<proteinExistence type="predicted"/>
<evidence type="ECO:0000256" key="1">
    <source>
        <dbReference type="ARBA" id="ARBA00022898"/>
    </source>
</evidence>
<dbReference type="Gene3D" id="3.90.1150.10">
    <property type="entry name" value="Aspartate Aminotransferase, domain 1"/>
    <property type="match status" value="1"/>
</dbReference>
<evidence type="ECO:0000259" key="2">
    <source>
        <dbReference type="Pfam" id="PF00266"/>
    </source>
</evidence>
<dbReference type="InterPro" id="IPR015422">
    <property type="entry name" value="PyrdxlP-dep_Trfase_small"/>
</dbReference>
<dbReference type="Pfam" id="PF00266">
    <property type="entry name" value="Aminotran_5"/>
    <property type="match status" value="1"/>
</dbReference>
<dbReference type="PANTHER" id="PTHR43586">
    <property type="entry name" value="CYSTEINE DESULFURASE"/>
    <property type="match status" value="1"/>
</dbReference>
<keyword evidence="3" id="KW-0808">Transferase</keyword>
<name>A0ABZ0YA09_9GAMM</name>
<dbReference type="Proteomes" id="UP001321908">
    <property type="component" value="Chromosome"/>
</dbReference>
<dbReference type="Gene3D" id="3.40.640.10">
    <property type="entry name" value="Type I PLP-dependent aspartate aminotransferase-like (Major domain)"/>
    <property type="match status" value="1"/>
</dbReference>
<dbReference type="InterPro" id="IPR015424">
    <property type="entry name" value="PyrdxlP-dep_Trfase"/>
</dbReference>
<keyword evidence="4" id="KW-1185">Reference proteome</keyword>
<accession>A0ABZ0YA09</accession>
<organism evidence="3 4">
    <name type="scientific">Chromohalobacter canadensis</name>
    <dbReference type="NCBI Taxonomy" id="141389"/>
    <lineage>
        <taxon>Bacteria</taxon>
        <taxon>Pseudomonadati</taxon>
        <taxon>Pseudomonadota</taxon>
        <taxon>Gammaproteobacteria</taxon>
        <taxon>Oceanospirillales</taxon>
        <taxon>Halomonadaceae</taxon>
        <taxon>Chromohalobacter</taxon>
    </lineage>
</organism>
<keyword evidence="3" id="KW-0032">Aminotransferase</keyword>
<protein>
    <submittedName>
        <fullName evidence="3">Aminotransferase class V-fold PLP-dependent enzyme</fullName>
    </submittedName>
</protein>
<dbReference type="EMBL" id="CP140151">
    <property type="protein sequence ID" value="WQH08905.1"/>
    <property type="molecule type" value="Genomic_DNA"/>
</dbReference>
<gene>
    <name evidence="3" type="ORF">SR908_15765</name>
</gene>